<dbReference type="Pfam" id="PF07963">
    <property type="entry name" value="N_methyl"/>
    <property type="match status" value="1"/>
</dbReference>
<dbReference type="InterPro" id="IPR012902">
    <property type="entry name" value="N_methyl_site"/>
</dbReference>
<dbReference type="Gene3D" id="3.30.700.10">
    <property type="entry name" value="Glycoprotein, Type 4 Pilin"/>
    <property type="match status" value="1"/>
</dbReference>
<evidence type="ECO:0000259" key="3">
    <source>
        <dbReference type="Pfam" id="PF08334"/>
    </source>
</evidence>
<name>A0AAT9FLC5_9BACT</name>
<gene>
    <name evidence="4" type="ORF">NT6N_19470</name>
</gene>
<feature type="transmembrane region" description="Helical" evidence="2">
    <location>
        <begin position="12"/>
        <end position="38"/>
    </location>
</feature>
<keyword evidence="1" id="KW-0488">Methylation</keyword>
<dbReference type="KEGG" id="osu:NT6N_19470"/>
<accession>A0AAT9FLC5</accession>
<feature type="domain" description="Type II secretion system protein GspG C-terminal" evidence="3">
    <location>
        <begin position="137"/>
        <end position="190"/>
    </location>
</feature>
<organism evidence="4">
    <name type="scientific">Oceaniferula spumae</name>
    <dbReference type="NCBI Taxonomy" id="2979115"/>
    <lineage>
        <taxon>Bacteria</taxon>
        <taxon>Pseudomonadati</taxon>
        <taxon>Verrucomicrobiota</taxon>
        <taxon>Verrucomicrobiia</taxon>
        <taxon>Verrucomicrobiales</taxon>
        <taxon>Verrucomicrobiaceae</taxon>
        <taxon>Oceaniferula</taxon>
    </lineage>
</organism>
<evidence type="ECO:0000313" key="4">
    <source>
        <dbReference type="EMBL" id="BDS06907.1"/>
    </source>
</evidence>
<dbReference type="GO" id="GO:0015627">
    <property type="term" value="C:type II protein secretion system complex"/>
    <property type="evidence" value="ECO:0007669"/>
    <property type="project" value="InterPro"/>
</dbReference>
<sequence>MKMTHYRRANGFTLIEIITVISIIAVLATMTVGGFGYFKRVAAENRTRVLIAGVSRGLDEYRSDYGFFPSGNGEEGSSEQVYIALYGDGALAIDSNSHAVTIVAEPDGKPDEGQDVYMGVLNPELKGSQRNVELIDGYYAIVDAWGNEIRYQNPGEMNPGDDFDLWSYGPDLEGGPRGSEDYNADDITNW</sequence>
<keyword evidence="2" id="KW-0472">Membrane</keyword>
<proteinExistence type="predicted"/>
<dbReference type="PRINTS" id="PR00813">
    <property type="entry name" value="BCTERIALGSPG"/>
</dbReference>
<dbReference type="InterPro" id="IPR045584">
    <property type="entry name" value="Pilin-like"/>
</dbReference>
<reference evidence="4" key="1">
    <citation type="submission" date="2024-07" db="EMBL/GenBank/DDBJ databases">
        <title>Complete genome sequence of Verrucomicrobiaceae bacterium NT6N.</title>
        <authorList>
            <person name="Huang C."/>
            <person name="Takami H."/>
            <person name="Hamasaki K."/>
        </authorList>
    </citation>
    <scope>NUCLEOTIDE SEQUENCE</scope>
    <source>
        <strain evidence="4">NT6N</strain>
    </source>
</reference>
<dbReference type="InterPro" id="IPR013545">
    <property type="entry name" value="T2SS_protein-GspG_C"/>
</dbReference>
<dbReference type="EMBL" id="AP026866">
    <property type="protein sequence ID" value="BDS06907.1"/>
    <property type="molecule type" value="Genomic_DNA"/>
</dbReference>
<evidence type="ECO:0000256" key="2">
    <source>
        <dbReference type="SAM" id="Phobius"/>
    </source>
</evidence>
<dbReference type="GO" id="GO:0015628">
    <property type="term" value="P:protein secretion by the type II secretion system"/>
    <property type="evidence" value="ECO:0007669"/>
    <property type="project" value="InterPro"/>
</dbReference>
<keyword evidence="2" id="KW-0812">Transmembrane</keyword>
<dbReference type="AlphaFoldDB" id="A0AAT9FLC5"/>
<protein>
    <recommendedName>
        <fullName evidence="3">Type II secretion system protein GspG C-terminal domain-containing protein</fullName>
    </recommendedName>
</protein>
<evidence type="ECO:0000256" key="1">
    <source>
        <dbReference type="ARBA" id="ARBA00022481"/>
    </source>
</evidence>
<dbReference type="SUPFAM" id="SSF54523">
    <property type="entry name" value="Pili subunits"/>
    <property type="match status" value="2"/>
</dbReference>
<keyword evidence="2" id="KW-1133">Transmembrane helix</keyword>
<dbReference type="Pfam" id="PF08334">
    <property type="entry name" value="T2SSG"/>
    <property type="match status" value="1"/>
</dbReference>
<dbReference type="NCBIfam" id="TIGR02532">
    <property type="entry name" value="IV_pilin_GFxxxE"/>
    <property type="match status" value="1"/>
</dbReference>
<dbReference type="InterPro" id="IPR000983">
    <property type="entry name" value="Bac_GSPG_pilin"/>
</dbReference>